<dbReference type="KEGG" id="egl:EGR_09511"/>
<dbReference type="AlphaFoldDB" id="W6U4X3"/>
<reference evidence="4 5" key="1">
    <citation type="journal article" date="2013" name="Nat. Genet.">
        <title>The genome of the hydatid tapeworm Echinococcus granulosus.</title>
        <authorList>
            <person name="Zheng H."/>
            <person name="Zhang W."/>
            <person name="Zhang L."/>
            <person name="Zhang Z."/>
            <person name="Li J."/>
            <person name="Lu G."/>
            <person name="Zhu Y."/>
            <person name="Wang Y."/>
            <person name="Huang Y."/>
            <person name="Liu J."/>
            <person name="Kang H."/>
            <person name="Chen J."/>
            <person name="Wang L."/>
            <person name="Chen A."/>
            <person name="Yu S."/>
            <person name="Gao Z."/>
            <person name="Jin L."/>
            <person name="Gu W."/>
            <person name="Wang Z."/>
            <person name="Zhao L."/>
            <person name="Shi B."/>
            <person name="Wen H."/>
            <person name="Lin R."/>
            <person name="Jones M.K."/>
            <person name="Brejova B."/>
            <person name="Vinar T."/>
            <person name="Zhao G."/>
            <person name="McManus D.P."/>
            <person name="Chen Z."/>
            <person name="Zhou Y."/>
            <person name="Wang S."/>
        </authorList>
    </citation>
    <scope>NUCLEOTIDE SEQUENCE [LARGE SCALE GENOMIC DNA]</scope>
</reference>
<comment type="similarity">
    <text evidence="1">Belongs to the SNF7 family.</text>
</comment>
<dbReference type="GeneID" id="36345226"/>
<keyword evidence="2" id="KW-0175">Coiled coil</keyword>
<accession>W6U4X3</accession>
<dbReference type="GO" id="GO:0007034">
    <property type="term" value="P:vacuolar transport"/>
    <property type="evidence" value="ECO:0007669"/>
    <property type="project" value="InterPro"/>
</dbReference>
<dbReference type="OrthoDB" id="5594417at2759"/>
<organism evidence="4 5">
    <name type="scientific">Echinococcus granulosus</name>
    <name type="common">Hydatid tapeworm</name>
    <dbReference type="NCBI Taxonomy" id="6210"/>
    <lineage>
        <taxon>Eukaryota</taxon>
        <taxon>Metazoa</taxon>
        <taxon>Spiralia</taxon>
        <taxon>Lophotrochozoa</taxon>
        <taxon>Platyhelminthes</taxon>
        <taxon>Cestoda</taxon>
        <taxon>Eucestoda</taxon>
        <taxon>Cyclophyllidea</taxon>
        <taxon>Taeniidae</taxon>
        <taxon>Echinococcus</taxon>
        <taxon>Echinococcus granulosus group</taxon>
    </lineage>
</organism>
<protein>
    <submittedName>
        <fullName evidence="4">Charged multivesicular body protein 2b</fullName>
    </submittedName>
</protein>
<dbReference type="EMBL" id="APAU02000151">
    <property type="protein sequence ID" value="EUB55616.1"/>
    <property type="molecule type" value="Genomic_DNA"/>
</dbReference>
<keyword evidence="5" id="KW-1185">Reference proteome</keyword>
<evidence type="ECO:0000313" key="4">
    <source>
        <dbReference type="EMBL" id="EUB55616.1"/>
    </source>
</evidence>
<evidence type="ECO:0000256" key="3">
    <source>
        <dbReference type="SAM" id="MobiDB-lite"/>
    </source>
</evidence>
<proteinExistence type="inferred from homology"/>
<feature type="region of interest" description="Disordered" evidence="3">
    <location>
        <begin position="213"/>
        <end position="246"/>
    </location>
</feature>
<dbReference type="STRING" id="6210.W6U4X3"/>
<evidence type="ECO:0000256" key="1">
    <source>
        <dbReference type="ARBA" id="ARBA00006190"/>
    </source>
</evidence>
<dbReference type="InterPro" id="IPR005024">
    <property type="entry name" value="Snf7_fam"/>
</dbReference>
<name>W6U4X3_ECHGR</name>
<dbReference type="CTD" id="36345226"/>
<sequence>MHYAGWAGLRATLVAQKHSLDQVIISLTFIDCYTNLGFSSNIFSREKRLQKQLKEAERNNRTARRELERDRNQLQLKEAQLKNEIRRLALQGDKKSCSILARQLVNNREQVSKNKEMGLLMNDAFAQERVCASNIRIAKAAETTTLMMTKMNRRVEKSGSAQVMQKYSKEIMKMSNRAEAMNDALSYSFDDSEGEAVIHQILDEMGTELSEKLPNASTRSLGSTGVPVADQDSTDITARLERLRRP</sequence>
<dbReference type="RefSeq" id="XP_024346812.1">
    <property type="nucleotide sequence ID" value="XM_024498760.1"/>
</dbReference>
<evidence type="ECO:0000256" key="2">
    <source>
        <dbReference type="SAM" id="Coils"/>
    </source>
</evidence>
<comment type="caution">
    <text evidence="4">The sequence shown here is derived from an EMBL/GenBank/DDBJ whole genome shotgun (WGS) entry which is preliminary data.</text>
</comment>
<feature type="coiled-coil region" evidence="2">
    <location>
        <begin position="39"/>
        <end position="91"/>
    </location>
</feature>
<dbReference type="PANTHER" id="PTHR10476">
    <property type="entry name" value="CHARGED MULTIVESICULAR BODY PROTEIN"/>
    <property type="match status" value="1"/>
</dbReference>
<dbReference type="Pfam" id="PF03357">
    <property type="entry name" value="Snf7"/>
    <property type="match status" value="1"/>
</dbReference>
<dbReference type="Proteomes" id="UP000019149">
    <property type="component" value="Unassembled WGS sequence"/>
</dbReference>
<evidence type="ECO:0000313" key="5">
    <source>
        <dbReference type="Proteomes" id="UP000019149"/>
    </source>
</evidence>
<dbReference type="OMA" id="MNRRVEK"/>
<dbReference type="Gene3D" id="6.10.140.1230">
    <property type="match status" value="1"/>
</dbReference>
<gene>
    <name evidence="4" type="ORF">EGR_09511</name>
</gene>